<dbReference type="PANTHER" id="PTHR12489:SF22">
    <property type="entry name" value="SI:DKEY-35M8.1"/>
    <property type="match status" value="1"/>
</dbReference>
<protein>
    <submittedName>
        <fullName evidence="7">Uncharacterized protein</fullName>
    </submittedName>
</protein>
<gene>
    <name evidence="7" type="ORF">FSP39_003681</name>
</gene>
<evidence type="ECO:0000256" key="2">
    <source>
        <dbReference type="ARBA" id="ARBA00022692"/>
    </source>
</evidence>
<feature type="chain" id="PRO_5041702675" evidence="6">
    <location>
        <begin position="21"/>
        <end position="173"/>
    </location>
</feature>
<evidence type="ECO:0000256" key="4">
    <source>
        <dbReference type="ARBA" id="ARBA00023136"/>
    </source>
</evidence>
<dbReference type="PANTHER" id="PTHR12489">
    <property type="entry name" value="LIPOMA HMGIC FUSION PARTNER-LIKE PROTEIN"/>
    <property type="match status" value="1"/>
</dbReference>
<feature type="signal peptide" evidence="6">
    <location>
        <begin position="1"/>
        <end position="20"/>
    </location>
</feature>
<dbReference type="InterPro" id="IPR019372">
    <property type="entry name" value="LHFPL"/>
</dbReference>
<evidence type="ECO:0000256" key="1">
    <source>
        <dbReference type="ARBA" id="ARBA00004141"/>
    </source>
</evidence>
<proteinExistence type="predicted"/>
<evidence type="ECO:0000256" key="3">
    <source>
        <dbReference type="ARBA" id="ARBA00022989"/>
    </source>
</evidence>
<dbReference type="AlphaFoldDB" id="A0AA88XMD7"/>
<sequence>MLSPVLLIWTLLSILVSALATYAFVQPAWFRTADGTRTFGMVSLCVTKTQGTIWQKCEFYGGYFNLGHLPSGYWQAACVLYGIGCVLLCCGAFLAVCTSCMTAEVVRSVTVMAGYVQFIAEEYPSLRCVAHSLLTSKVPGSNLGSAKGSYICWRVGGPPPSPMRFSPGTPVPS</sequence>
<evidence type="ECO:0000256" key="5">
    <source>
        <dbReference type="SAM" id="Phobius"/>
    </source>
</evidence>
<keyword evidence="8" id="KW-1185">Reference proteome</keyword>
<keyword evidence="3 5" id="KW-1133">Transmembrane helix</keyword>
<reference evidence="7" key="1">
    <citation type="submission" date="2019-08" db="EMBL/GenBank/DDBJ databases">
        <title>The improved chromosome-level genome for the pearl oyster Pinctada fucata martensii using PacBio sequencing and Hi-C.</title>
        <authorList>
            <person name="Zheng Z."/>
        </authorList>
    </citation>
    <scope>NUCLEOTIDE SEQUENCE</scope>
    <source>
        <strain evidence="7">ZZ-2019</strain>
        <tissue evidence="7">Adductor muscle</tissue>
    </source>
</reference>
<dbReference type="EMBL" id="VSWD01000013">
    <property type="protein sequence ID" value="KAK3083820.1"/>
    <property type="molecule type" value="Genomic_DNA"/>
</dbReference>
<accession>A0AA88XMD7</accession>
<comment type="caution">
    <text evidence="7">The sequence shown here is derived from an EMBL/GenBank/DDBJ whole genome shotgun (WGS) entry which is preliminary data.</text>
</comment>
<keyword evidence="4 5" id="KW-0472">Membrane</keyword>
<dbReference type="Pfam" id="PF10242">
    <property type="entry name" value="L_HMGIC_fpl"/>
    <property type="match status" value="1"/>
</dbReference>
<comment type="subcellular location">
    <subcellularLocation>
        <location evidence="1">Membrane</location>
        <topology evidence="1">Multi-pass membrane protein</topology>
    </subcellularLocation>
</comment>
<organism evidence="7 8">
    <name type="scientific">Pinctada imbricata</name>
    <name type="common">Atlantic pearl-oyster</name>
    <name type="synonym">Pinctada martensii</name>
    <dbReference type="NCBI Taxonomy" id="66713"/>
    <lineage>
        <taxon>Eukaryota</taxon>
        <taxon>Metazoa</taxon>
        <taxon>Spiralia</taxon>
        <taxon>Lophotrochozoa</taxon>
        <taxon>Mollusca</taxon>
        <taxon>Bivalvia</taxon>
        <taxon>Autobranchia</taxon>
        <taxon>Pteriomorphia</taxon>
        <taxon>Pterioida</taxon>
        <taxon>Pterioidea</taxon>
        <taxon>Pteriidae</taxon>
        <taxon>Pinctada</taxon>
    </lineage>
</organism>
<evidence type="ECO:0000256" key="6">
    <source>
        <dbReference type="SAM" id="SignalP"/>
    </source>
</evidence>
<keyword evidence="6" id="KW-0732">Signal</keyword>
<feature type="transmembrane region" description="Helical" evidence="5">
    <location>
        <begin position="73"/>
        <end position="97"/>
    </location>
</feature>
<name>A0AA88XMD7_PINIB</name>
<dbReference type="Proteomes" id="UP001186944">
    <property type="component" value="Unassembled WGS sequence"/>
</dbReference>
<keyword evidence="2 5" id="KW-0812">Transmembrane</keyword>
<dbReference type="GO" id="GO:0016020">
    <property type="term" value="C:membrane"/>
    <property type="evidence" value="ECO:0007669"/>
    <property type="project" value="UniProtKB-SubCell"/>
</dbReference>
<evidence type="ECO:0000313" key="7">
    <source>
        <dbReference type="EMBL" id="KAK3083820.1"/>
    </source>
</evidence>
<evidence type="ECO:0000313" key="8">
    <source>
        <dbReference type="Proteomes" id="UP001186944"/>
    </source>
</evidence>